<dbReference type="RefSeq" id="WP_220196199.1">
    <property type="nucleotide sequence ID" value="NZ_BNJF01000002.1"/>
</dbReference>
<dbReference type="Proteomes" id="UP000612362">
    <property type="component" value="Unassembled WGS sequence"/>
</dbReference>
<keyword evidence="4" id="KW-1185">Reference proteome</keyword>
<feature type="transmembrane region" description="Helical" evidence="2">
    <location>
        <begin position="90"/>
        <end position="113"/>
    </location>
</feature>
<evidence type="ECO:0000256" key="2">
    <source>
        <dbReference type="SAM" id="Phobius"/>
    </source>
</evidence>
<keyword evidence="2" id="KW-0472">Membrane</keyword>
<name>A0A8J3I7I8_9CHLR</name>
<feature type="region of interest" description="Disordered" evidence="1">
    <location>
        <begin position="1"/>
        <end position="39"/>
    </location>
</feature>
<evidence type="ECO:0000313" key="4">
    <source>
        <dbReference type="Proteomes" id="UP000612362"/>
    </source>
</evidence>
<gene>
    <name evidence="3" type="ORF">KSX_50120</name>
</gene>
<evidence type="ECO:0000256" key="1">
    <source>
        <dbReference type="SAM" id="MobiDB-lite"/>
    </source>
</evidence>
<feature type="transmembrane region" description="Helical" evidence="2">
    <location>
        <begin position="157"/>
        <end position="187"/>
    </location>
</feature>
<proteinExistence type="predicted"/>
<accession>A0A8J3I7I8</accession>
<keyword evidence="2" id="KW-0812">Transmembrane</keyword>
<reference evidence="3" key="1">
    <citation type="submission" date="2020-10" db="EMBL/GenBank/DDBJ databases">
        <title>Taxonomic study of unclassified bacteria belonging to the class Ktedonobacteria.</title>
        <authorList>
            <person name="Yabe S."/>
            <person name="Wang C.M."/>
            <person name="Zheng Y."/>
            <person name="Sakai Y."/>
            <person name="Cavaletti L."/>
            <person name="Monciardini P."/>
            <person name="Donadio S."/>
        </authorList>
    </citation>
    <scope>NUCLEOTIDE SEQUENCE</scope>
    <source>
        <strain evidence="3">SOSP1-1</strain>
    </source>
</reference>
<feature type="compositionally biased region" description="Polar residues" evidence="1">
    <location>
        <begin position="15"/>
        <end position="29"/>
    </location>
</feature>
<organism evidence="3 4">
    <name type="scientific">Ktedonospora formicarum</name>
    <dbReference type="NCBI Taxonomy" id="2778364"/>
    <lineage>
        <taxon>Bacteria</taxon>
        <taxon>Bacillati</taxon>
        <taxon>Chloroflexota</taxon>
        <taxon>Ktedonobacteria</taxon>
        <taxon>Ktedonobacterales</taxon>
        <taxon>Ktedonobacteraceae</taxon>
        <taxon>Ktedonospora</taxon>
    </lineage>
</organism>
<protein>
    <submittedName>
        <fullName evidence="3">Uncharacterized protein</fullName>
    </submittedName>
</protein>
<feature type="transmembrane region" description="Helical" evidence="2">
    <location>
        <begin position="51"/>
        <end position="78"/>
    </location>
</feature>
<comment type="caution">
    <text evidence="3">The sequence shown here is derived from an EMBL/GenBank/DDBJ whole genome shotgun (WGS) entry which is preliminary data.</text>
</comment>
<evidence type="ECO:0000313" key="3">
    <source>
        <dbReference type="EMBL" id="GHO46849.1"/>
    </source>
</evidence>
<feature type="compositionally biased region" description="Pro residues" evidence="1">
    <location>
        <begin position="1"/>
        <end position="11"/>
    </location>
</feature>
<dbReference type="EMBL" id="BNJF01000002">
    <property type="protein sequence ID" value="GHO46849.1"/>
    <property type="molecule type" value="Genomic_DNA"/>
</dbReference>
<dbReference type="AlphaFoldDB" id="A0A8J3I7I8"/>
<sequence>MQQPPPPPHSTPNPYQSQPYQENGPNPAQSGFPYQPASPAPRSTNSIALTYGLIFGAIMVATYILSIVVNQLFISLFIHRIANNALTPFALLQGTIFMIIYWVLYFVMGMLAAQRARKIATATIAGLWASLLFFIAYCVGTMISFIAILRIAYSSGYFISVVLGLLVTLFLHIGVGIGIGALGGLVGKGMGNKTVQMGPPSAYPPM</sequence>
<keyword evidence="2" id="KW-1133">Transmembrane helix</keyword>
<feature type="transmembrane region" description="Helical" evidence="2">
    <location>
        <begin position="125"/>
        <end position="151"/>
    </location>
</feature>